<reference evidence="9" key="1">
    <citation type="submission" date="2017-02" db="EMBL/GenBank/DDBJ databases">
        <title>Comparative genomics and description of representatives of a novel lineage of planctomycetes thriving in anoxic sediments.</title>
        <authorList>
            <person name="Spring S."/>
            <person name="Bunk B."/>
            <person name="Sproer C."/>
        </authorList>
    </citation>
    <scope>NUCLEOTIDE SEQUENCE [LARGE SCALE GENOMIC DNA]</scope>
    <source>
        <strain evidence="9">ST-NAGAB-D1</strain>
    </source>
</reference>
<evidence type="ECO:0000259" key="7">
    <source>
        <dbReference type="PROSITE" id="PS50850"/>
    </source>
</evidence>
<feature type="transmembrane region" description="Helical" evidence="6">
    <location>
        <begin position="147"/>
        <end position="164"/>
    </location>
</feature>
<protein>
    <submittedName>
        <fullName evidence="8">Bifunctional protein aas</fullName>
    </submittedName>
</protein>
<evidence type="ECO:0000313" key="9">
    <source>
        <dbReference type="Proteomes" id="UP000189674"/>
    </source>
</evidence>
<dbReference type="InterPro" id="IPR036259">
    <property type="entry name" value="MFS_trans_sf"/>
</dbReference>
<dbReference type="Gene3D" id="1.20.1250.20">
    <property type="entry name" value="MFS general substrate transporter like domains"/>
    <property type="match status" value="1"/>
</dbReference>
<feature type="domain" description="Major facilitator superfamily (MFS) profile" evidence="7">
    <location>
        <begin position="11"/>
        <end position="405"/>
    </location>
</feature>
<dbReference type="STRING" id="1936003.STSP2_01321"/>
<evidence type="ECO:0000256" key="5">
    <source>
        <dbReference type="ARBA" id="ARBA00023136"/>
    </source>
</evidence>
<feature type="transmembrane region" description="Helical" evidence="6">
    <location>
        <begin position="49"/>
        <end position="68"/>
    </location>
</feature>
<dbReference type="Pfam" id="PF07690">
    <property type="entry name" value="MFS_1"/>
    <property type="match status" value="1"/>
</dbReference>
<dbReference type="CDD" id="cd07989">
    <property type="entry name" value="LPLAT_AGPAT-like"/>
    <property type="match status" value="1"/>
</dbReference>
<feature type="transmembrane region" description="Helical" evidence="6">
    <location>
        <begin position="224"/>
        <end position="244"/>
    </location>
</feature>
<feature type="transmembrane region" description="Helical" evidence="6">
    <location>
        <begin position="170"/>
        <end position="192"/>
    </location>
</feature>
<name>A0A1U9NKX7_9BACT</name>
<sequence length="1136" mass="124266">MSSEEQKLGRSFVWHNVTQFLGAMNDNIYKFLIIPFLVPESQADHATRIGAIAGAVFVVPFLLFTAFAGRLADRLSKTSIIRCVKVAELVIMCAAMAAFWFGSVWGLYLLLFAMSTQSAFFGPAKYGIIPELVGREKLSRANSFIEAMTYLAIIAGAFMAPTVLRLTGRNYVLAAAACVMVAAVGIGTSLGIKRMPSAGGGSKASVFFWNDIIKTLKSIKGDTSLLFAVFGAAYFLFFGAYIYVNLIPYGMEVLGLDKIASGYLFFIAALGIGVGSLLSSKLSGRHVELGVVPIGALGLGVSAIVLGLITDSRIAAYVWIFVMGASGGLFIIPLHAFIQLRSPEKNRGEVLAASGFIGWLGVLLASGAIGLVQLVNFGPAGSFVVLAVMTLLLTGLFIYKMPDLLVRFVAVMLTKCCYRVNTPGIEKVPFDGGALLVCNHVSYVDALLIGVTQQRRIRFVMDRDIYNLWWVNWFFRLMKVIPISPKDSPKRIVRSLHEARAAMDQGDLVCIFAEGAITRNGFVQKFRPGIEKIVKGTDCPIIPMYIGGAWGSIFSYYHGRVMSTLPRKFPYTVTIVFGDPMPSDSKAFDVRQRVVDLSCEYFADVKRKRQSMGYKFVQTARRKWFRHCMTDTTTGQRLTFGKALVSAVVLGRKIEKVTQGQKHVGIMLPPSAGGALANIACTMRGKIPVNLNYVTSGKNRDHCVEVCDVKKIITSHKFIRKLDTVEESDNMVFIEDMVKDVGWFDKFAGFVKAVLMPKKVLGCSEGFDPDSTATVIFSSGSSGMPKGVLLSHHNILSNIEQTKMLVKVRPGDNACCVLPIFHAFGYTCGLWLPLISGVPVVFIANPLDASTVGKAVEEDKSTLLFAPPTFLMRYMRRVEPEQFATLRFVAPGAEKLKMKMARSFEKKFGIKLHEGYGATEASPVISLNVDDVDRGGVEQVGHKDGTVGQPLPGVSVRIKHIETGEQLSAGEQGLITVKGPNVMQGYKDEPEKTRDVLQDGWYNTGDIGVLDEDGFLTIKDRLARFSKIGGEMVPHMGVEEVLMHGLDAHEQVVAVTGIPNEKKGEELVVLYLSDKTDADQLNEIISKSDVPNMWKPRADNYVPIDEMPILGSGKLDIVRVKELAREAKKDSSSVGV</sequence>
<dbReference type="NCBIfam" id="NF006386">
    <property type="entry name" value="PRK08633.1"/>
    <property type="match status" value="1"/>
</dbReference>
<dbReference type="PANTHER" id="PTHR24096:SF149">
    <property type="entry name" value="AMP-BINDING DOMAIN-CONTAINING PROTEIN-RELATED"/>
    <property type="match status" value="1"/>
</dbReference>
<keyword evidence="5 6" id="KW-0472">Membrane</keyword>
<dbReference type="Gene3D" id="3.40.50.12780">
    <property type="entry name" value="N-terminal domain of ligase-like"/>
    <property type="match status" value="1"/>
</dbReference>
<gene>
    <name evidence="8" type="primary">aas</name>
    <name evidence="8" type="ORF">STSP2_01321</name>
</gene>
<dbReference type="InterPro" id="IPR020845">
    <property type="entry name" value="AMP-binding_CS"/>
</dbReference>
<keyword evidence="4 6" id="KW-1133">Transmembrane helix</keyword>
<dbReference type="PROSITE" id="PS50850">
    <property type="entry name" value="MFS"/>
    <property type="match status" value="1"/>
</dbReference>
<dbReference type="Pfam" id="PF01553">
    <property type="entry name" value="Acyltransferase"/>
    <property type="match status" value="1"/>
</dbReference>
<feature type="transmembrane region" description="Helical" evidence="6">
    <location>
        <begin position="259"/>
        <end position="278"/>
    </location>
</feature>
<evidence type="ECO:0000256" key="1">
    <source>
        <dbReference type="ARBA" id="ARBA00006432"/>
    </source>
</evidence>
<dbReference type="SUPFAM" id="SSF69593">
    <property type="entry name" value="Glycerol-3-phosphate (1)-acyltransferase"/>
    <property type="match status" value="1"/>
</dbReference>
<dbReference type="InterPro" id="IPR011701">
    <property type="entry name" value="MFS"/>
</dbReference>
<dbReference type="GO" id="GO:0016746">
    <property type="term" value="F:acyltransferase activity"/>
    <property type="evidence" value="ECO:0007669"/>
    <property type="project" value="InterPro"/>
</dbReference>
<evidence type="ECO:0000256" key="3">
    <source>
        <dbReference type="ARBA" id="ARBA00022692"/>
    </source>
</evidence>
<dbReference type="PROSITE" id="PS00455">
    <property type="entry name" value="AMP_BINDING"/>
    <property type="match status" value="1"/>
</dbReference>
<keyword evidence="3 6" id="KW-0812">Transmembrane</keyword>
<dbReference type="GO" id="GO:0016405">
    <property type="term" value="F:CoA-ligase activity"/>
    <property type="evidence" value="ECO:0007669"/>
    <property type="project" value="TreeGrafter"/>
</dbReference>
<dbReference type="SUPFAM" id="SSF56801">
    <property type="entry name" value="Acetyl-CoA synthetase-like"/>
    <property type="match status" value="1"/>
</dbReference>
<dbReference type="RefSeq" id="WP_146660924.1">
    <property type="nucleotide sequence ID" value="NZ_CP019791.1"/>
</dbReference>
<evidence type="ECO:0000256" key="6">
    <source>
        <dbReference type="SAM" id="Phobius"/>
    </source>
</evidence>
<organism evidence="8 9">
    <name type="scientific">Anaerohalosphaera lusitana</name>
    <dbReference type="NCBI Taxonomy" id="1936003"/>
    <lineage>
        <taxon>Bacteria</taxon>
        <taxon>Pseudomonadati</taxon>
        <taxon>Planctomycetota</taxon>
        <taxon>Phycisphaerae</taxon>
        <taxon>Sedimentisphaerales</taxon>
        <taxon>Anaerohalosphaeraceae</taxon>
        <taxon>Anaerohalosphaera</taxon>
    </lineage>
</organism>
<dbReference type="GO" id="GO:0022857">
    <property type="term" value="F:transmembrane transporter activity"/>
    <property type="evidence" value="ECO:0007669"/>
    <property type="project" value="InterPro"/>
</dbReference>
<proteinExistence type="inferred from homology"/>
<accession>A0A1U9NKX7</accession>
<dbReference type="KEGG" id="alus:STSP2_01321"/>
<dbReference type="AlphaFoldDB" id="A0A1U9NKX7"/>
<comment type="similarity">
    <text evidence="1">Belongs to the ATP-dependent AMP-binding enzyme family.</text>
</comment>
<evidence type="ECO:0000313" key="8">
    <source>
        <dbReference type="EMBL" id="AQT68166.1"/>
    </source>
</evidence>
<dbReference type="CDD" id="cd06173">
    <property type="entry name" value="MFS_MefA_like"/>
    <property type="match status" value="1"/>
</dbReference>
<evidence type="ECO:0000256" key="4">
    <source>
        <dbReference type="ARBA" id="ARBA00022989"/>
    </source>
</evidence>
<feature type="transmembrane region" description="Helical" evidence="6">
    <location>
        <begin position="80"/>
        <end position="101"/>
    </location>
</feature>
<dbReference type="EMBL" id="CP019791">
    <property type="protein sequence ID" value="AQT68166.1"/>
    <property type="molecule type" value="Genomic_DNA"/>
</dbReference>
<evidence type="ECO:0000256" key="2">
    <source>
        <dbReference type="ARBA" id="ARBA00022598"/>
    </source>
</evidence>
<dbReference type="InterPro" id="IPR045851">
    <property type="entry name" value="AMP-bd_C_sf"/>
</dbReference>
<dbReference type="InterPro" id="IPR020846">
    <property type="entry name" value="MFS_dom"/>
</dbReference>
<dbReference type="InterPro" id="IPR002123">
    <property type="entry name" value="Plipid/glycerol_acylTrfase"/>
</dbReference>
<dbReference type="SUPFAM" id="SSF103473">
    <property type="entry name" value="MFS general substrate transporter"/>
    <property type="match status" value="1"/>
</dbReference>
<feature type="transmembrane region" description="Helical" evidence="6">
    <location>
        <begin position="316"/>
        <end position="338"/>
    </location>
</feature>
<feature type="transmembrane region" description="Helical" evidence="6">
    <location>
        <begin position="290"/>
        <end position="310"/>
    </location>
</feature>
<feature type="transmembrane region" description="Helical" evidence="6">
    <location>
        <begin position="380"/>
        <end position="399"/>
    </location>
</feature>
<dbReference type="Gene3D" id="3.30.300.30">
    <property type="match status" value="1"/>
</dbReference>
<dbReference type="InterPro" id="IPR042099">
    <property type="entry name" value="ANL_N_sf"/>
</dbReference>
<dbReference type="SMART" id="SM00563">
    <property type="entry name" value="PlsC"/>
    <property type="match status" value="1"/>
</dbReference>
<keyword evidence="9" id="KW-1185">Reference proteome</keyword>
<dbReference type="InterPro" id="IPR000873">
    <property type="entry name" value="AMP-dep_synth/lig_dom"/>
</dbReference>
<dbReference type="PANTHER" id="PTHR24096">
    <property type="entry name" value="LONG-CHAIN-FATTY-ACID--COA LIGASE"/>
    <property type="match status" value="1"/>
</dbReference>
<dbReference type="OrthoDB" id="9757771at2"/>
<feature type="transmembrane region" description="Helical" evidence="6">
    <location>
        <begin position="350"/>
        <end position="374"/>
    </location>
</feature>
<keyword evidence="2" id="KW-0436">Ligase</keyword>
<dbReference type="Pfam" id="PF00501">
    <property type="entry name" value="AMP-binding"/>
    <property type="match status" value="1"/>
</dbReference>
<dbReference type="Proteomes" id="UP000189674">
    <property type="component" value="Chromosome"/>
</dbReference>